<gene>
    <name evidence="2" type="ORF">OTI717_LOCUS18851</name>
    <name evidence="1" type="ORF">RFH988_LOCUS18504</name>
</gene>
<reference evidence="1" key="1">
    <citation type="submission" date="2021-02" db="EMBL/GenBank/DDBJ databases">
        <authorList>
            <person name="Nowell W R."/>
        </authorList>
    </citation>
    <scope>NUCLEOTIDE SEQUENCE</scope>
</reference>
<organism evidence="1 3">
    <name type="scientific">Rotaria sordida</name>
    <dbReference type="NCBI Taxonomy" id="392033"/>
    <lineage>
        <taxon>Eukaryota</taxon>
        <taxon>Metazoa</taxon>
        <taxon>Spiralia</taxon>
        <taxon>Gnathifera</taxon>
        <taxon>Rotifera</taxon>
        <taxon>Eurotatoria</taxon>
        <taxon>Bdelloidea</taxon>
        <taxon>Philodinida</taxon>
        <taxon>Philodinidae</taxon>
        <taxon>Rotaria</taxon>
    </lineage>
</organism>
<evidence type="ECO:0000313" key="3">
    <source>
        <dbReference type="Proteomes" id="UP000663882"/>
    </source>
</evidence>
<proteinExistence type="predicted"/>
<evidence type="ECO:0000313" key="2">
    <source>
        <dbReference type="EMBL" id="CAF3811458.1"/>
    </source>
</evidence>
<dbReference type="EMBL" id="CAJNOO010001043">
    <property type="protein sequence ID" value="CAF1085137.1"/>
    <property type="molecule type" value="Genomic_DNA"/>
</dbReference>
<dbReference type="AlphaFoldDB" id="A0A814MZ11"/>
<protein>
    <recommendedName>
        <fullName evidence="4">F-box domain-containing protein</fullName>
    </recommendedName>
</protein>
<sequence length="228" mass="27008">MSLSRKIIFEDLSSELHISIFEYLNANDLIQSFFNLNQYFNQLLCDYHLLLHWTLIDDRNDIDTLSSAIGLQQLKSLKCYDYHLIQFDNPNKFSCLLSLVVFKYATNIREEIIIDFILTMPQLKYCQIKMSQSHDQIDFVVPYYHENQKQTSSNLEYLDIDSKFGVSFSYFYSHVLQYSSNLRYLNAYLSCEDMNHNTSCKPINELVYLSKLTLKIRRAKLEHLELLS</sequence>
<dbReference type="Proteomes" id="UP000663882">
    <property type="component" value="Unassembled WGS sequence"/>
</dbReference>
<dbReference type="OrthoDB" id="9973312at2759"/>
<dbReference type="Proteomes" id="UP000663823">
    <property type="component" value="Unassembled WGS sequence"/>
</dbReference>
<accession>A0A814MZ11</accession>
<evidence type="ECO:0008006" key="4">
    <source>
        <dbReference type="Google" id="ProtNLM"/>
    </source>
</evidence>
<name>A0A814MZ11_9BILA</name>
<evidence type="ECO:0000313" key="1">
    <source>
        <dbReference type="EMBL" id="CAF1085137.1"/>
    </source>
</evidence>
<comment type="caution">
    <text evidence="1">The sequence shown here is derived from an EMBL/GenBank/DDBJ whole genome shotgun (WGS) entry which is preliminary data.</text>
</comment>
<dbReference type="EMBL" id="CAJOAX010002669">
    <property type="protein sequence ID" value="CAF3811458.1"/>
    <property type="molecule type" value="Genomic_DNA"/>
</dbReference>